<dbReference type="HOGENOM" id="CLU_108463_0_0_10"/>
<dbReference type="KEGG" id="sze:AW14_09000"/>
<dbReference type="RefSeq" id="WP_044638470.1">
    <property type="nucleotide sequence ID" value="NZ_CP007202.1"/>
</dbReference>
<gene>
    <name evidence="3" type="ORF">AW14_09000</name>
</gene>
<dbReference type="InterPro" id="IPR036761">
    <property type="entry name" value="TTHA0802/YceI-like_sf"/>
</dbReference>
<dbReference type="Gene3D" id="2.40.128.110">
    <property type="entry name" value="Lipid/polyisoprenoid-binding, YceI-like"/>
    <property type="match status" value="1"/>
</dbReference>
<evidence type="ECO:0000259" key="2">
    <source>
        <dbReference type="Pfam" id="PF04264"/>
    </source>
</evidence>
<evidence type="ECO:0000313" key="4">
    <source>
        <dbReference type="Proteomes" id="UP000032229"/>
    </source>
</evidence>
<dbReference type="EMBL" id="CP007202">
    <property type="protein sequence ID" value="AJR03736.1"/>
    <property type="molecule type" value="Genomic_DNA"/>
</dbReference>
<accession>A0A0C5VXA7</accession>
<dbReference type="STRING" id="1454006.AW14_09000"/>
<reference evidence="3 4" key="1">
    <citation type="submission" date="2014-02" db="EMBL/GenBank/DDBJ databases">
        <authorList>
            <person name="Young C.-C."/>
            <person name="Hameed A."/>
            <person name="Huang H.-C."/>
            <person name="Shahina M."/>
        </authorList>
    </citation>
    <scope>NUCLEOTIDE SEQUENCE [LARGE SCALE GENOMIC DNA]</scope>
    <source>
        <strain evidence="3 4">CC-SAMT-1</strain>
    </source>
</reference>
<proteinExistence type="predicted"/>
<dbReference type="SUPFAM" id="SSF101874">
    <property type="entry name" value="YceI-like"/>
    <property type="match status" value="1"/>
</dbReference>
<feature type="signal peptide" evidence="1">
    <location>
        <begin position="1"/>
        <end position="27"/>
    </location>
</feature>
<dbReference type="InterPro" id="IPR007372">
    <property type="entry name" value="Lipid/polyisoprenoid-bd_YceI"/>
</dbReference>
<dbReference type="PATRIC" id="fig|1454006.5.peg.1777"/>
<organism evidence="3 4">
    <name type="scientific">Siansivirga zeaxanthinifaciens CC-SAMT-1</name>
    <dbReference type="NCBI Taxonomy" id="1454006"/>
    <lineage>
        <taxon>Bacteria</taxon>
        <taxon>Pseudomonadati</taxon>
        <taxon>Bacteroidota</taxon>
        <taxon>Flavobacteriia</taxon>
        <taxon>Flavobacteriales</taxon>
        <taxon>Flavobacteriaceae</taxon>
        <taxon>Siansivirga</taxon>
    </lineage>
</organism>
<dbReference type="Proteomes" id="UP000032229">
    <property type="component" value="Chromosome"/>
</dbReference>
<sequence length="194" mass="21662">MRTYKTIFLKKATLAVFILFINFSVQAQEFILNNQESQLKIYGTSSLHDWHEDAEKQSGKIKFENLESGKIETLAIEVDAESLKSGKTAMDKNTYKALKTNDFKKIKFQLTSVKSLTSKGQGVYAVNAMGDLTVAGTKNNIPIDFNLSIKDGKVTIVGEKKIKMTDYKVDPPKALFGTITTGDDLTIKFTTIFK</sequence>
<evidence type="ECO:0000256" key="1">
    <source>
        <dbReference type="SAM" id="SignalP"/>
    </source>
</evidence>
<name>A0A0C5VXA7_9FLAO</name>
<keyword evidence="4" id="KW-1185">Reference proteome</keyword>
<protein>
    <recommendedName>
        <fullName evidence="2">Lipid/polyisoprenoid-binding YceI-like domain-containing protein</fullName>
    </recommendedName>
</protein>
<keyword evidence="1" id="KW-0732">Signal</keyword>
<dbReference type="Pfam" id="PF04264">
    <property type="entry name" value="YceI"/>
    <property type="match status" value="1"/>
</dbReference>
<feature type="domain" description="Lipid/polyisoprenoid-binding YceI-like" evidence="2">
    <location>
        <begin position="49"/>
        <end position="191"/>
    </location>
</feature>
<dbReference type="AlphaFoldDB" id="A0A0C5VXA7"/>
<dbReference type="OrthoDB" id="9794147at2"/>
<evidence type="ECO:0000313" key="3">
    <source>
        <dbReference type="EMBL" id="AJR03736.1"/>
    </source>
</evidence>
<feature type="chain" id="PRO_5002183930" description="Lipid/polyisoprenoid-binding YceI-like domain-containing protein" evidence="1">
    <location>
        <begin position="28"/>
        <end position="194"/>
    </location>
</feature>